<dbReference type="GO" id="GO:0045182">
    <property type="term" value="F:translation regulator activity"/>
    <property type="evidence" value="ECO:0000318"/>
    <property type="project" value="GO_Central"/>
</dbReference>
<dbReference type="GO" id="GO:0005737">
    <property type="term" value="C:cytoplasm"/>
    <property type="evidence" value="ECO:0000318"/>
    <property type="project" value="GO_Central"/>
</dbReference>
<evidence type="ECO:0000313" key="4">
    <source>
        <dbReference type="Proteomes" id="UP000009022"/>
    </source>
</evidence>
<gene>
    <name evidence="3" type="ORF">TRIADDRAFT_55418</name>
</gene>
<dbReference type="OMA" id="NHSSINC"/>
<dbReference type="GeneID" id="6753132"/>
<organism evidence="3 4">
    <name type="scientific">Trichoplax adhaerens</name>
    <name type="common">Trichoplax reptans</name>
    <dbReference type="NCBI Taxonomy" id="10228"/>
    <lineage>
        <taxon>Eukaryota</taxon>
        <taxon>Metazoa</taxon>
        <taxon>Placozoa</taxon>
        <taxon>Uniplacotomia</taxon>
        <taxon>Trichoplacea</taxon>
        <taxon>Trichoplacidae</taxon>
        <taxon>Trichoplax</taxon>
    </lineage>
</organism>
<dbReference type="CTD" id="6753132"/>
<dbReference type="SMART" id="SM00343">
    <property type="entry name" value="ZnF_C2HC"/>
    <property type="match status" value="5"/>
</dbReference>
<keyword evidence="4" id="KW-1185">Reference proteome</keyword>
<dbReference type="SUPFAM" id="SSF57756">
    <property type="entry name" value="Retrovirus zinc finger-like domains"/>
    <property type="match status" value="3"/>
</dbReference>
<sequence>MIGAQYYNLRDCRCFLCGNVGHVSAYCPFEDDLFNKIASAPACYKCGLTNHSSINCPNYTEDRRCYKCHKVGHLASHCTEPRRNTYLQDGQYYSCNGASHLGEKCKDQKGDTYLQNCKNRNVTITSKSLMEKLSPQHEKNEEVTPQTGNNLETIYKKIDDNAQTNKSEELLREENLHKRPRLEREVHDKLQTDRMYNNNLYTHADESTCFKPILIAEDTLLSHKPVTEQVLDKPMTHGKAINNRNNGLNYENLQGTKAGINKLTRITESSISKKVDEDVQCYRCKGRGHYARDCRNIVCYRCGSRGHYAYTCKSLVFKK</sequence>
<dbReference type="PANTHER" id="PTHR23002">
    <property type="entry name" value="ZINC FINGER CCHC DOMAIN CONTAINING PROTEIN"/>
    <property type="match status" value="1"/>
</dbReference>
<dbReference type="AlphaFoldDB" id="B3RUU6"/>
<keyword evidence="1" id="KW-0862">Zinc</keyword>
<dbReference type="GO" id="GO:0008270">
    <property type="term" value="F:zinc ion binding"/>
    <property type="evidence" value="ECO:0007669"/>
    <property type="project" value="UniProtKB-KW"/>
</dbReference>
<dbReference type="PROSITE" id="PS50158">
    <property type="entry name" value="ZF_CCHC"/>
    <property type="match status" value="5"/>
</dbReference>
<dbReference type="GO" id="GO:0003727">
    <property type="term" value="F:single-stranded RNA binding"/>
    <property type="evidence" value="ECO:0000318"/>
    <property type="project" value="GO_Central"/>
</dbReference>
<dbReference type="Proteomes" id="UP000009022">
    <property type="component" value="Unassembled WGS sequence"/>
</dbReference>
<reference evidence="3 4" key="1">
    <citation type="journal article" date="2008" name="Nature">
        <title>The Trichoplax genome and the nature of placozoans.</title>
        <authorList>
            <person name="Srivastava M."/>
            <person name="Begovic E."/>
            <person name="Chapman J."/>
            <person name="Putnam N.H."/>
            <person name="Hellsten U."/>
            <person name="Kawashima T."/>
            <person name="Kuo A."/>
            <person name="Mitros T."/>
            <person name="Salamov A."/>
            <person name="Carpenter M.L."/>
            <person name="Signorovitch A.Y."/>
            <person name="Moreno M.A."/>
            <person name="Kamm K."/>
            <person name="Grimwood J."/>
            <person name="Schmutz J."/>
            <person name="Shapiro H."/>
            <person name="Grigoriev I.V."/>
            <person name="Buss L.W."/>
            <person name="Schierwater B."/>
            <person name="Dellaporta S.L."/>
            <person name="Rokhsar D.S."/>
        </authorList>
    </citation>
    <scope>NUCLEOTIDE SEQUENCE [LARGE SCALE GENOMIC DNA]</scope>
    <source>
        <strain evidence="3 4">Grell-BS-1999</strain>
    </source>
</reference>
<feature type="domain" description="CCHC-type" evidence="2">
    <location>
        <begin position="43"/>
        <end position="58"/>
    </location>
</feature>
<feature type="domain" description="CCHC-type" evidence="2">
    <location>
        <begin position="63"/>
        <end position="80"/>
    </location>
</feature>
<evidence type="ECO:0000259" key="2">
    <source>
        <dbReference type="PROSITE" id="PS50158"/>
    </source>
</evidence>
<accession>B3RUU6</accession>
<dbReference type="InParanoid" id="B3RUU6"/>
<dbReference type="STRING" id="10228.B3RUU6"/>
<dbReference type="RefSeq" id="XP_002111919.1">
    <property type="nucleotide sequence ID" value="XM_002111883.1"/>
</dbReference>
<dbReference type="OrthoDB" id="10050052at2759"/>
<dbReference type="GO" id="GO:2000767">
    <property type="term" value="P:positive regulation of cytoplasmic translation"/>
    <property type="evidence" value="ECO:0000318"/>
    <property type="project" value="GO_Central"/>
</dbReference>
<dbReference type="InterPro" id="IPR001878">
    <property type="entry name" value="Znf_CCHC"/>
</dbReference>
<feature type="domain" description="CCHC-type" evidence="2">
    <location>
        <begin position="13"/>
        <end position="28"/>
    </location>
</feature>
<dbReference type="PhylomeDB" id="B3RUU6"/>
<dbReference type="InterPro" id="IPR051714">
    <property type="entry name" value="Znf_CCHC_NABP"/>
</dbReference>
<name>B3RUU6_TRIAD</name>
<evidence type="ECO:0000256" key="1">
    <source>
        <dbReference type="PROSITE-ProRule" id="PRU00047"/>
    </source>
</evidence>
<evidence type="ECO:0000313" key="3">
    <source>
        <dbReference type="EMBL" id="EDV25886.1"/>
    </source>
</evidence>
<feature type="domain" description="CCHC-type" evidence="2">
    <location>
        <begin position="281"/>
        <end position="296"/>
    </location>
</feature>
<dbReference type="EMBL" id="DS985244">
    <property type="protein sequence ID" value="EDV25886.1"/>
    <property type="molecule type" value="Genomic_DNA"/>
</dbReference>
<feature type="domain" description="CCHC-type" evidence="2">
    <location>
        <begin position="299"/>
        <end position="314"/>
    </location>
</feature>
<proteinExistence type="predicted"/>
<dbReference type="InterPro" id="IPR036875">
    <property type="entry name" value="Znf_CCHC_sf"/>
</dbReference>
<keyword evidence="1" id="KW-0479">Metal-binding</keyword>
<dbReference type="Pfam" id="PF00098">
    <property type="entry name" value="zf-CCHC"/>
    <property type="match status" value="2"/>
</dbReference>
<dbReference type="KEGG" id="tad:TRIADDRAFT_55418"/>
<protein>
    <recommendedName>
        <fullName evidence="2">CCHC-type domain-containing protein</fullName>
    </recommendedName>
</protein>
<keyword evidence="1" id="KW-0863">Zinc-finger</keyword>
<dbReference type="Gene3D" id="4.10.60.10">
    <property type="entry name" value="Zinc finger, CCHC-type"/>
    <property type="match status" value="3"/>
</dbReference>
<dbReference type="GO" id="GO:0003729">
    <property type="term" value="F:mRNA binding"/>
    <property type="evidence" value="ECO:0000318"/>
    <property type="project" value="GO_Central"/>
</dbReference>
<dbReference type="HOGENOM" id="CLU_872470_0_0_1"/>